<accession>B3RWG6</accession>
<dbReference type="HOGENOM" id="CLU_528225_0_0_1"/>
<feature type="region of interest" description="Disordered" evidence="3">
    <location>
        <begin position="453"/>
        <end position="516"/>
    </location>
</feature>
<sequence length="516" mass="59615">MSKKSTPSPLLEMTNTNGKRSATNHDRSNKKRRTVRINLTLASGHSQEYSEFSYPTLLGYIEEAEAEMEEVNSPSSNDVPAFKNHYEKIAEQIEKKLTSTHDRTKHRTKAKDHVAYRAHGYDANDTFIDDNQHCDENIPNNVTFKYGGFYINSNEVEYRRLNDSDDEFVKVSKKKISKKLLKKKKKDKTAKEKTKSKPKSKDSKSNAEKVKRPRKVSDKPKEKLKKSPTKVKKEPVDKINPQTTLPKDLPMEIIEMVNQIVEIGGSLKDKENFEDSRAQEILNKLASKFRYSNVCRKMRENVCIYLKHHLPGCKMPVRSVIIKMMLNEVKDDLNARMNELKEEIDKCMESQQKNYDKMTGDNKENSDDSDMNDHTEKEKSKEDQEKQDKKRLPRKSFQWNETLRQLLEKIVILKEEFTKLSSNRVSLSDNWLTELKLFFDKEVKTLWPKGWMNKRSKIGQGPKKKESSSKGGKSKQISKRWDSHSQATSSTPIKESSEGEAASPAKVPMFGNTPLI</sequence>
<evidence type="ECO:0000313" key="7">
    <source>
        <dbReference type="Proteomes" id="UP000009022"/>
    </source>
</evidence>
<evidence type="ECO:0000256" key="3">
    <source>
        <dbReference type="SAM" id="MobiDB-lite"/>
    </source>
</evidence>
<organism evidence="6 7">
    <name type="scientific">Trichoplax adhaerens</name>
    <name type="common">Trichoplax reptans</name>
    <dbReference type="NCBI Taxonomy" id="10228"/>
    <lineage>
        <taxon>Eukaryota</taxon>
        <taxon>Metazoa</taxon>
        <taxon>Placozoa</taxon>
        <taxon>Uniplacotomia</taxon>
        <taxon>Trichoplacea</taxon>
        <taxon>Trichoplacidae</taxon>
        <taxon>Trichoplax</taxon>
    </lineage>
</organism>
<feature type="compositionally biased region" description="Polar residues" evidence="3">
    <location>
        <begin position="484"/>
        <end position="494"/>
    </location>
</feature>
<dbReference type="PANTHER" id="PTHR21669">
    <property type="entry name" value="CAPZ-INTERACTING PROTEIN AND RELATED PROTEINS"/>
    <property type="match status" value="1"/>
</dbReference>
<evidence type="ECO:0000259" key="4">
    <source>
        <dbReference type="Pfam" id="PF08729"/>
    </source>
</evidence>
<dbReference type="RefSeq" id="XP_002112579.1">
    <property type="nucleotide sequence ID" value="XM_002112543.1"/>
</dbReference>
<reference evidence="6 7" key="1">
    <citation type="journal article" date="2008" name="Nature">
        <title>The Trichoplax genome and the nature of placozoans.</title>
        <authorList>
            <person name="Srivastava M."/>
            <person name="Begovic E."/>
            <person name="Chapman J."/>
            <person name="Putnam N.H."/>
            <person name="Hellsten U."/>
            <person name="Kawashima T."/>
            <person name="Kuo A."/>
            <person name="Mitros T."/>
            <person name="Salamov A."/>
            <person name="Carpenter M.L."/>
            <person name="Signorovitch A.Y."/>
            <person name="Moreno M.A."/>
            <person name="Kamm K."/>
            <person name="Grimwood J."/>
            <person name="Schmutz J."/>
            <person name="Shapiro H."/>
            <person name="Grigoriev I.V."/>
            <person name="Buss L.W."/>
            <person name="Schierwater B."/>
            <person name="Dellaporta S.L."/>
            <person name="Rokhsar D.S."/>
        </authorList>
    </citation>
    <scope>NUCLEOTIDE SEQUENCE [LARGE SCALE GENOMIC DNA]</scope>
    <source>
        <strain evidence="6 7">Grell-BS-1999</strain>
    </source>
</reference>
<dbReference type="GO" id="GO:0005634">
    <property type="term" value="C:nucleus"/>
    <property type="evidence" value="ECO:0000318"/>
    <property type="project" value="GO_Central"/>
</dbReference>
<dbReference type="OMA" id="HCDENIP"/>
<dbReference type="PANTHER" id="PTHR21669:SF28">
    <property type="entry name" value="YEMANUCLEIN"/>
    <property type="match status" value="1"/>
</dbReference>
<dbReference type="InterPro" id="IPR026947">
    <property type="entry name" value="UBN_middle_dom"/>
</dbReference>
<dbReference type="Pfam" id="PF14075">
    <property type="entry name" value="UBN_AB"/>
    <property type="match status" value="1"/>
</dbReference>
<dbReference type="GeneID" id="6754235"/>
<dbReference type="EMBL" id="DS985245">
    <property type="protein sequence ID" value="EDV24689.1"/>
    <property type="molecule type" value="Genomic_DNA"/>
</dbReference>
<dbReference type="STRING" id="10228.B3RWG6"/>
<dbReference type="GO" id="GO:0006325">
    <property type="term" value="P:chromatin organization"/>
    <property type="evidence" value="ECO:0000318"/>
    <property type="project" value="GO_Central"/>
</dbReference>
<feature type="compositionally biased region" description="Polar residues" evidence="3">
    <location>
        <begin position="1"/>
        <end position="21"/>
    </location>
</feature>
<evidence type="ECO:0000256" key="2">
    <source>
        <dbReference type="SAM" id="Coils"/>
    </source>
</evidence>
<dbReference type="InParanoid" id="B3RWG6"/>
<gene>
    <name evidence="6" type="ORF">TRIADDRAFT_56741</name>
</gene>
<keyword evidence="7" id="KW-1185">Reference proteome</keyword>
<feature type="coiled-coil region" evidence="2">
    <location>
        <begin position="323"/>
        <end position="350"/>
    </location>
</feature>
<feature type="domain" description="Hpc2-related" evidence="4">
    <location>
        <begin position="106"/>
        <end position="157"/>
    </location>
</feature>
<dbReference type="KEGG" id="tad:TRIADDRAFT_56741"/>
<evidence type="ECO:0000313" key="6">
    <source>
        <dbReference type="EMBL" id="EDV24689.1"/>
    </source>
</evidence>
<feature type="compositionally biased region" description="Basic and acidic residues" evidence="3">
    <location>
        <begin position="355"/>
        <end position="390"/>
    </location>
</feature>
<dbReference type="InterPro" id="IPR014840">
    <property type="entry name" value="HRD"/>
</dbReference>
<dbReference type="Proteomes" id="UP000009022">
    <property type="component" value="Unassembled WGS sequence"/>
</dbReference>
<keyword evidence="1" id="KW-0597">Phosphoprotein</keyword>
<feature type="region of interest" description="Disordered" evidence="3">
    <location>
        <begin position="1"/>
        <end position="34"/>
    </location>
</feature>
<dbReference type="PhylomeDB" id="B3RWG6"/>
<proteinExistence type="predicted"/>
<feature type="region of interest" description="Disordered" evidence="3">
    <location>
        <begin position="355"/>
        <end position="393"/>
    </location>
</feature>
<dbReference type="eggNOG" id="KOG4786">
    <property type="taxonomic scope" value="Eukaryota"/>
</dbReference>
<dbReference type="OrthoDB" id="68076at2759"/>
<name>B3RWG6_TRIAD</name>
<feature type="compositionally biased region" description="Basic residues" evidence="3">
    <location>
        <begin position="179"/>
        <end position="188"/>
    </location>
</feature>
<feature type="compositionally biased region" description="Basic and acidic residues" evidence="3">
    <location>
        <begin position="189"/>
        <end position="221"/>
    </location>
</feature>
<protein>
    <recommendedName>
        <fullName evidence="8">Ubinuclein middle domain-containing protein</fullName>
    </recommendedName>
</protein>
<evidence type="ECO:0000256" key="1">
    <source>
        <dbReference type="ARBA" id="ARBA00022553"/>
    </source>
</evidence>
<dbReference type="AlphaFoldDB" id="B3RWG6"/>
<evidence type="ECO:0000259" key="5">
    <source>
        <dbReference type="Pfam" id="PF14075"/>
    </source>
</evidence>
<feature type="domain" description="Ubinuclein middle" evidence="5">
    <location>
        <begin position="245"/>
        <end position="455"/>
    </location>
</feature>
<evidence type="ECO:0008006" key="8">
    <source>
        <dbReference type="Google" id="ProtNLM"/>
    </source>
</evidence>
<dbReference type="Pfam" id="PF08729">
    <property type="entry name" value="HUN"/>
    <property type="match status" value="1"/>
</dbReference>
<feature type="region of interest" description="Disordered" evidence="3">
    <location>
        <begin position="179"/>
        <end position="244"/>
    </location>
</feature>
<dbReference type="CTD" id="6754235"/>
<keyword evidence="2" id="KW-0175">Coiled coil</keyword>